<evidence type="ECO:0000259" key="3">
    <source>
        <dbReference type="Pfam" id="PF02784"/>
    </source>
</evidence>
<dbReference type="PANTHER" id="PTHR43727:SF2">
    <property type="entry name" value="GROUP IV DECARBOXYLASE"/>
    <property type="match status" value="1"/>
</dbReference>
<dbReference type="EMBL" id="JBDYKN010000005">
    <property type="protein sequence ID" value="MEP7729290.1"/>
    <property type="molecule type" value="Genomic_DNA"/>
</dbReference>
<name>A0ABV0KYP4_9GAMM</name>
<dbReference type="InterPro" id="IPR022644">
    <property type="entry name" value="De-COase2_N"/>
</dbReference>
<accession>A0ABV0KYP4</accession>
<evidence type="ECO:0000313" key="4">
    <source>
        <dbReference type="EMBL" id="MEP7729290.1"/>
    </source>
</evidence>
<dbReference type="InterPro" id="IPR009006">
    <property type="entry name" value="Ala_racemase/Decarboxylase_C"/>
</dbReference>
<sequence length="425" mass="47532">MHNLPDTVKNAILDLRALSTDPISAFVYDLEGLQAHIKKIMAALPEKVELFYAIKANSDTEILDTLAPWVDGFEISSGGEIERIASCQQTLPFIFSGPGKLDSELEEAIQKQVAAIHLESINEIHRLQSIAKKFNRTQAVFLRINPTLPDTLSSRLTMAGRATPFGIDEMDLQEAVNAVDDSPNLLLQGFHVHAMSHQKSLSKHEMLIDFYLKRWPHWKALSNKPDNITHMNVGGGIGVNYTQEAQFDWSAFCHYLDRTLKSAPDAPILRFEPGRFISAFCGYYVMEVLDKKTSHGESFVICRGGTHQFRLPVAQSHDHPVIHLPLHNNKSEDNRPKDKRRWTLVGQLCTPKDILSRSCELNHCEVGDILVLPLAGAYGYNISHVAFLCHPTPLITYLPVQTPLEHGSMAQTKHGVNEETSCVTS</sequence>
<organism evidence="4 5">
    <name type="scientific">Marinomonas primoryensis</name>
    <dbReference type="NCBI Taxonomy" id="178399"/>
    <lineage>
        <taxon>Bacteria</taxon>
        <taxon>Pseudomonadati</taxon>
        <taxon>Pseudomonadota</taxon>
        <taxon>Gammaproteobacteria</taxon>
        <taxon>Oceanospirillales</taxon>
        <taxon>Oceanospirillaceae</taxon>
        <taxon>Marinomonas</taxon>
    </lineage>
</organism>
<dbReference type="Gene3D" id="2.40.37.10">
    <property type="entry name" value="Lyase, Ornithine Decarboxylase, Chain A, domain 1"/>
    <property type="match status" value="1"/>
</dbReference>
<comment type="cofactor">
    <cofactor evidence="1">
        <name>pyridoxal 5'-phosphate</name>
        <dbReference type="ChEBI" id="CHEBI:597326"/>
    </cofactor>
</comment>
<dbReference type="CDD" id="cd06843">
    <property type="entry name" value="PLPDE_III_PvsE_like"/>
    <property type="match status" value="1"/>
</dbReference>
<evidence type="ECO:0000256" key="1">
    <source>
        <dbReference type="ARBA" id="ARBA00001933"/>
    </source>
</evidence>
<reference evidence="4 5" key="1">
    <citation type="submission" date="2024-05" db="EMBL/GenBank/DDBJ databases">
        <authorList>
            <person name="Busch G.E."/>
            <person name="Sharma I."/>
        </authorList>
    </citation>
    <scope>NUCLEOTIDE SEQUENCE [LARGE SCALE GENOMIC DNA]</scope>
    <source>
        <strain evidence="4 5">23GB23</strain>
    </source>
</reference>
<gene>
    <name evidence="4" type="ORF">ABKW32_07550</name>
</gene>
<dbReference type="SUPFAM" id="SSF50621">
    <property type="entry name" value="Alanine racemase C-terminal domain-like"/>
    <property type="match status" value="1"/>
</dbReference>
<evidence type="ECO:0000256" key="2">
    <source>
        <dbReference type="ARBA" id="ARBA00022898"/>
    </source>
</evidence>
<proteinExistence type="predicted"/>
<dbReference type="InterPro" id="IPR029066">
    <property type="entry name" value="PLP-binding_barrel"/>
</dbReference>
<dbReference type="InterPro" id="IPR002433">
    <property type="entry name" value="Orn_de-COase"/>
</dbReference>
<keyword evidence="2" id="KW-0663">Pyridoxal phosphate</keyword>
<dbReference type="PRINTS" id="PR01182">
    <property type="entry name" value="ORNDCRBXLASE"/>
</dbReference>
<evidence type="ECO:0000313" key="5">
    <source>
        <dbReference type="Proteomes" id="UP001471651"/>
    </source>
</evidence>
<dbReference type="RefSeq" id="WP_348576654.1">
    <property type="nucleotide sequence ID" value="NZ_JBDYKN010000005.1"/>
</dbReference>
<protein>
    <submittedName>
        <fullName evidence="4">Type III PLP-dependent enzyme</fullName>
    </submittedName>
</protein>
<dbReference type="SUPFAM" id="SSF51419">
    <property type="entry name" value="PLP-binding barrel"/>
    <property type="match status" value="1"/>
</dbReference>
<dbReference type="Pfam" id="PF02784">
    <property type="entry name" value="Orn_Arg_deC_N"/>
    <property type="match status" value="1"/>
</dbReference>
<dbReference type="PANTHER" id="PTHR43727">
    <property type="entry name" value="DIAMINOPIMELATE DECARBOXYLASE"/>
    <property type="match status" value="1"/>
</dbReference>
<keyword evidence="5" id="KW-1185">Reference proteome</keyword>
<dbReference type="Gene3D" id="3.20.20.10">
    <property type="entry name" value="Alanine racemase"/>
    <property type="match status" value="1"/>
</dbReference>
<dbReference type="InterPro" id="IPR000183">
    <property type="entry name" value="Orn/DAP/Arg_de-COase"/>
</dbReference>
<comment type="caution">
    <text evidence="4">The sequence shown here is derived from an EMBL/GenBank/DDBJ whole genome shotgun (WGS) entry which is preliminary data.</text>
</comment>
<dbReference type="PRINTS" id="PR01179">
    <property type="entry name" value="ODADCRBXLASE"/>
</dbReference>
<feature type="domain" description="Orn/DAP/Arg decarboxylase 2 N-terminal" evidence="3">
    <location>
        <begin position="33"/>
        <end position="279"/>
    </location>
</feature>
<dbReference type="Proteomes" id="UP001471651">
    <property type="component" value="Unassembled WGS sequence"/>
</dbReference>